<evidence type="ECO:0000256" key="9">
    <source>
        <dbReference type="SAM" id="SignalP"/>
    </source>
</evidence>
<accession>A0A1H0GPA5</accession>
<keyword evidence="3 8" id="KW-1134">Transmembrane beta strand</keyword>
<name>A0A1H0GPA5_9SPHI</name>
<dbReference type="InterPro" id="IPR036942">
    <property type="entry name" value="Beta-barrel_TonB_sf"/>
</dbReference>
<dbReference type="Gene3D" id="2.60.40.1120">
    <property type="entry name" value="Carboxypeptidase-like, regulatory domain"/>
    <property type="match status" value="1"/>
</dbReference>
<dbReference type="Gene3D" id="2.170.130.10">
    <property type="entry name" value="TonB-dependent receptor, plug domain"/>
    <property type="match status" value="1"/>
</dbReference>
<dbReference type="PROSITE" id="PS52016">
    <property type="entry name" value="TONB_DEPENDENT_REC_3"/>
    <property type="match status" value="1"/>
</dbReference>
<dbReference type="Pfam" id="PF07715">
    <property type="entry name" value="Plug"/>
    <property type="match status" value="1"/>
</dbReference>
<keyword evidence="12" id="KW-1185">Reference proteome</keyword>
<dbReference type="GO" id="GO:0015344">
    <property type="term" value="F:siderophore uptake transmembrane transporter activity"/>
    <property type="evidence" value="ECO:0007669"/>
    <property type="project" value="TreeGrafter"/>
</dbReference>
<evidence type="ECO:0000259" key="10">
    <source>
        <dbReference type="Pfam" id="PF07715"/>
    </source>
</evidence>
<dbReference type="NCBIfam" id="TIGR04057">
    <property type="entry name" value="SusC_RagA_signa"/>
    <property type="match status" value="1"/>
</dbReference>
<comment type="similarity">
    <text evidence="8">Belongs to the TonB-dependent receptor family.</text>
</comment>
<dbReference type="OrthoDB" id="9768177at2"/>
<dbReference type="InterPro" id="IPR023996">
    <property type="entry name" value="TonB-dep_OMP_SusC/RagA"/>
</dbReference>
<dbReference type="GO" id="GO:0044718">
    <property type="term" value="P:siderophore transmembrane transport"/>
    <property type="evidence" value="ECO:0007669"/>
    <property type="project" value="TreeGrafter"/>
</dbReference>
<dbReference type="Pfam" id="PF13715">
    <property type="entry name" value="CarbopepD_reg_2"/>
    <property type="match status" value="1"/>
</dbReference>
<gene>
    <name evidence="11" type="ORF">SAMN05421820_111205</name>
</gene>
<dbReference type="AlphaFoldDB" id="A0A1H0GPA5"/>
<keyword evidence="6 8" id="KW-0472">Membrane</keyword>
<dbReference type="InterPro" id="IPR037066">
    <property type="entry name" value="Plug_dom_sf"/>
</dbReference>
<evidence type="ECO:0000256" key="8">
    <source>
        <dbReference type="PROSITE-ProRule" id="PRU01360"/>
    </source>
</evidence>
<keyword evidence="2 8" id="KW-0813">Transport</keyword>
<evidence type="ECO:0000313" key="12">
    <source>
        <dbReference type="Proteomes" id="UP000183200"/>
    </source>
</evidence>
<dbReference type="Gene3D" id="2.40.170.20">
    <property type="entry name" value="TonB-dependent receptor, beta-barrel domain"/>
    <property type="match status" value="1"/>
</dbReference>
<keyword evidence="5 9" id="KW-0732">Signal</keyword>
<dbReference type="SUPFAM" id="SSF56935">
    <property type="entry name" value="Porins"/>
    <property type="match status" value="1"/>
</dbReference>
<dbReference type="PANTHER" id="PTHR30069:SF29">
    <property type="entry name" value="HEMOGLOBIN AND HEMOGLOBIN-HAPTOGLOBIN-BINDING PROTEIN 1-RELATED"/>
    <property type="match status" value="1"/>
</dbReference>
<protein>
    <submittedName>
        <fullName evidence="11">TonB-linked outer membrane protein, SusC/RagA family</fullName>
    </submittedName>
</protein>
<reference evidence="12" key="1">
    <citation type="submission" date="2016-10" db="EMBL/GenBank/DDBJ databases">
        <authorList>
            <person name="Varghese N."/>
            <person name="Submissions S."/>
        </authorList>
    </citation>
    <scope>NUCLEOTIDE SEQUENCE [LARGE SCALE GENOMIC DNA]</scope>
    <source>
        <strain evidence="12">DSM 19110</strain>
    </source>
</reference>
<evidence type="ECO:0000256" key="1">
    <source>
        <dbReference type="ARBA" id="ARBA00004571"/>
    </source>
</evidence>
<dbReference type="PANTHER" id="PTHR30069">
    <property type="entry name" value="TONB-DEPENDENT OUTER MEMBRANE RECEPTOR"/>
    <property type="match status" value="1"/>
</dbReference>
<evidence type="ECO:0000256" key="4">
    <source>
        <dbReference type="ARBA" id="ARBA00022692"/>
    </source>
</evidence>
<dbReference type="SUPFAM" id="SSF49464">
    <property type="entry name" value="Carboxypeptidase regulatory domain-like"/>
    <property type="match status" value="1"/>
</dbReference>
<organism evidence="11 12">
    <name type="scientific">Pedobacter steynii</name>
    <dbReference type="NCBI Taxonomy" id="430522"/>
    <lineage>
        <taxon>Bacteria</taxon>
        <taxon>Pseudomonadati</taxon>
        <taxon>Bacteroidota</taxon>
        <taxon>Sphingobacteriia</taxon>
        <taxon>Sphingobacteriales</taxon>
        <taxon>Sphingobacteriaceae</taxon>
        <taxon>Pedobacter</taxon>
    </lineage>
</organism>
<evidence type="ECO:0000256" key="3">
    <source>
        <dbReference type="ARBA" id="ARBA00022452"/>
    </source>
</evidence>
<sequence>MKHMYLKCMAVLLLSVITISAYAQQKVTGTVTEKSGQPIPGVSVIERGSKNGTATDGSGRFSISVKPGAVLTFSAIGLVIQEITVGQKSILNVTMAEDANALSEVVVTALGVKREAKSLGYSVNTVSAKDITKAGATNFASALYGKAPGVRIASATGGATSGVNINIRGVNSITGKTQPLIVLDGVPIRDGEFNNNNYWGDQRMRGNGLLDINPEDIESLSILKGASAAALYGSEAVNGVVLITTKSGKGTQGFNIDFNANYSNDKVAYLPRYQDVRGPGIHNYISNSGQDDEGFLYQDLDGDGIKETRGVGNFSINFGPKFDGKPTLAWDGQIRPYEAQKDNYAKFFQTAKNSNINVAVSHATENANVRFSLTRQDNEGVSYGAKNEKNIANLNTSFKLGKKFTTDLLVNYINQYTHNRPFMVDRMINNFTGMIGRFDNPDWYYARYKTSRGYKFVTGAGTESLTPGENIIYPGFKADVADYIWNVRENQENEFSDRVIGSLTNTWSIIDDLKLRTRLSTDITTRKIESANPNTKPLAFENTGSFGLSNYNSRILYGDALLTYSKQISPDFKVSVLGGLTATRELTTSIQRETNGGLSVENWYDLKASVNTIGGNQGLNYRNKLVKDALIGTLSTNYKDYFFVEGTVRRDRTSTMNPEHNSFVYPSVNSSFVFSEAFKMPSFLNYGRLRASWGIVGNYPSIYQANVAYTQNTLGAQGPTNSVLYTIIPSGYGNELIEPERKTEYEFGLEAKFLSGRLGLDISYYNAQIKNQILSLTLPYTSGASTLLANVGTLRNKGLEVGITGVPIKSSSFTWNTGINFSKNKNVVEKLANGSNELLHVDYDGNAAQLKSIVGQPMGDIYVHPVATDNSGAKIVGADGLYQLDANKMIKAGNAMPKIVGGFINNFVYKNFSLDVLLDFRFGGHVMPTGINWMISRGLLEESLTNMDAEHGGLAYYLDASGKGILTNADKGPTGQKVYHDGMVMDGVTADGSPNTNVISQAYYYWNTYNWGGPQYSSSRYELYVKKNSYIKMREISLGYSLPTSLSSKIGAKKLQISAFGRNLFFLYRTLKDLDPEQMTSGSRWDQTVNNAGSNPATRTFGVMLRANF</sequence>
<evidence type="ECO:0000256" key="7">
    <source>
        <dbReference type="ARBA" id="ARBA00023237"/>
    </source>
</evidence>
<dbReference type="EMBL" id="FNGY01000011">
    <property type="protein sequence ID" value="SDO08688.1"/>
    <property type="molecule type" value="Genomic_DNA"/>
</dbReference>
<evidence type="ECO:0000256" key="5">
    <source>
        <dbReference type="ARBA" id="ARBA00022729"/>
    </source>
</evidence>
<dbReference type="GO" id="GO:0009279">
    <property type="term" value="C:cell outer membrane"/>
    <property type="evidence" value="ECO:0007669"/>
    <property type="project" value="UniProtKB-SubCell"/>
</dbReference>
<comment type="subcellular location">
    <subcellularLocation>
        <location evidence="1 8">Cell outer membrane</location>
        <topology evidence="1 8">Multi-pass membrane protein</topology>
    </subcellularLocation>
</comment>
<feature type="domain" description="TonB-dependent receptor plug" evidence="10">
    <location>
        <begin position="117"/>
        <end position="240"/>
    </location>
</feature>
<keyword evidence="4 8" id="KW-0812">Transmembrane</keyword>
<evidence type="ECO:0000256" key="6">
    <source>
        <dbReference type="ARBA" id="ARBA00023136"/>
    </source>
</evidence>
<proteinExistence type="inferred from homology"/>
<dbReference type="Proteomes" id="UP000183200">
    <property type="component" value="Unassembled WGS sequence"/>
</dbReference>
<keyword evidence="7 8" id="KW-0998">Cell outer membrane</keyword>
<evidence type="ECO:0000256" key="2">
    <source>
        <dbReference type="ARBA" id="ARBA00022448"/>
    </source>
</evidence>
<dbReference type="InterPro" id="IPR039426">
    <property type="entry name" value="TonB-dep_rcpt-like"/>
</dbReference>
<evidence type="ECO:0000313" key="11">
    <source>
        <dbReference type="EMBL" id="SDO08688.1"/>
    </source>
</evidence>
<feature type="signal peptide" evidence="9">
    <location>
        <begin position="1"/>
        <end position="23"/>
    </location>
</feature>
<dbReference type="InterPro" id="IPR023997">
    <property type="entry name" value="TonB-dep_OMP_SusC/RagA_CS"/>
</dbReference>
<feature type="chain" id="PRO_5010288893" evidence="9">
    <location>
        <begin position="24"/>
        <end position="1109"/>
    </location>
</feature>
<dbReference type="InterPro" id="IPR012910">
    <property type="entry name" value="Plug_dom"/>
</dbReference>
<dbReference type="RefSeq" id="WP_074611959.1">
    <property type="nucleotide sequence ID" value="NZ_FNGY01000011.1"/>
</dbReference>
<dbReference type="NCBIfam" id="TIGR04056">
    <property type="entry name" value="OMP_RagA_SusC"/>
    <property type="match status" value="1"/>
</dbReference>
<dbReference type="InterPro" id="IPR008969">
    <property type="entry name" value="CarboxyPept-like_regulatory"/>
</dbReference>